<reference evidence="1" key="1">
    <citation type="submission" date="2022-11" db="EMBL/GenBank/DDBJ databases">
        <authorList>
            <person name="Petersen C."/>
        </authorList>
    </citation>
    <scope>NUCLEOTIDE SEQUENCE</scope>
    <source>
        <strain evidence="1">IBT 22155</strain>
    </source>
</reference>
<evidence type="ECO:0000313" key="1">
    <source>
        <dbReference type="EMBL" id="KAJ5130358.1"/>
    </source>
</evidence>
<dbReference type="Proteomes" id="UP001149079">
    <property type="component" value="Unassembled WGS sequence"/>
</dbReference>
<comment type="caution">
    <text evidence="1">The sequence shown here is derived from an EMBL/GenBank/DDBJ whole genome shotgun (WGS) entry which is preliminary data.</text>
</comment>
<evidence type="ECO:0000313" key="2">
    <source>
        <dbReference type="Proteomes" id="UP001149079"/>
    </source>
</evidence>
<accession>A0A9W9GUX9</accession>
<protein>
    <submittedName>
        <fullName evidence="1">Uncharacterized protein</fullName>
    </submittedName>
</protein>
<dbReference type="RefSeq" id="XP_056520737.1">
    <property type="nucleotide sequence ID" value="XM_056667141.1"/>
</dbReference>
<name>A0A9W9GUX9_9EURO</name>
<dbReference type="GeneID" id="81406311"/>
<reference evidence="1" key="2">
    <citation type="journal article" date="2023" name="IMA Fungus">
        <title>Comparative genomic study of the Penicillium genus elucidates a diverse pangenome and 15 lateral gene transfer events.</title>
        <authorList>
            <person name="Petersen C."/>
            <person name="Sorensen T."/>
            <person name="Nielsen M.R."/>
            <person name="Sondergaard T.E."/>
            <person name="Sorensen J.L."/>
            <person name="Fitzpatrick D.A."/>
            <person name="Frisvad J.C."/>
            <person name="Nielsen K.L."/>
        </authorList>
    </citation>
    <scope>NUCLEOTIDE SEQUENCE</scope>
    <source>
        <strain evidence="1">IBT 22155</strain>
    </source>
</reference>
<gene>
    <name evidence="1" type="ORF">N7515_006397</name>
</gene>
<keyword evidence="2" id="KW-1185">Reference proteome</keyword>
<dbReference type="EMBL" id="JAPQKL010000005">
    <property type="protein sequence ID" value="KAJ5130358.1"/>
    <property type="molecule type" value="Genomic_DNA"/>
</dbReference>
<organism evidence="1 2">
    <name type="scientific">Penicillium bovifimosum</name>
    <dbReference type="NCBI Taxonomy" id="126998"/>
    <lineage>
        <taxon>Eukaryota</taxon>
        <taxon>Fungi</taxon>
        <taxon>Dikarya</taxon>
        <taxon>Ascomycota</taxon>
        <taxon>Pezizomycotina</taxon>
        <taxon>Eurotiomycetes</taxon>
        <taxon>Eurotiomycetidae</taxon>
        <taxon>Eurotiales</taxon>
        <taxon>Aspergillaceae</taxon>
        <taxon>Penicillium</taxon>
    </lineage>
</organism>
<proteinExistence type="predicted"/>
<dbReference type="AlphaFoldDB" id="A0A9W9GUX9"/>
<sequence length="74" mass="8249">MTRFPPFATLHLQFPLSPSSSRAQLARIIIIRSTTVIIYRSRSLLSTNDCIYDPALEQPDPAVAYIHASTSTTE</sequence>